<keyword evidence="7 15" id="KW-0479">Metal-binding</keyword>
<evidence type="ECO:0000256" key="4">
    <source>
        <dbReference type="ARBA" id="ARBA00012462"/>
    </source>
</evidence>
<dbReference type="EMBL" id="JADGKB010000187">
    <property type="protein sequence ID" value="KAJ3251326.1"/>
    <property type="molecule type" value="Genomic_DNA"/>
</dbReference>
<dbReference type="AlphaFoldDB" id="A0AAD5Y006"/>
<feature type="binding site" evidence="15">
    <location>
        <position position="1046"/>
    </location>
    <ligand>
        <name>Ca(2+)</name>
        <dbReference type="ChEBI" id="CHEBI:29108"/>
    </ligand>
</feature>
<dbReference type="Gene3D" id="3.40.50.1820">
    <property type="entry name" value="alpha/beta hydrolase"/>
    <property type="match status" value="1"/>
</dbReference>
<evidence type="ECO:0000256" key="11">
    <source>
        <dbReference type="ARBA" id="ARBA00022837"/>
    </source>
</evidence>
<dbReference type="InterPro" id="IPR000209">
    <property type="entry name" value="Peptidase_S8/S53_dom"/>
</dbReference>
<dbReference type="InterPro" id="IPR030400">
    <property type="entry name" value="Sedolisin_dom"/>
</dbReference>
<reference evidence="18" key="1">
    <citation type="submission" date="2020-05" db="EMBL/GenBank/DDBJ databases">
        <title>Phylogenomic resolution of chytrid fungi.</title>
        <authorList>
            <person name="Stajich J.E."/>
            <person name="Amses K."/>
            <person name="Simmons R."/>
            <person name="Seto K."/>
            <person name="Myers J."/>
            <person name="Bonds A."/>
            <person name="Quandt C.A."/>
            <person name="Barry K."/>
            <person name="Liu P."/>
            <person name="Grigoriev I."/>
            <person name="Longcore J.E."/>
            <person name="James T.Y."/>
        </authorList>
    </citation>
    <scope>NUCLEOTIDE SEQUENCE</scope>
    <source>
        <strain evidence="18">PLAUS21</strain>
    </source>
</reference>
<evidence type="ECO:0000256" key="9">
    <source>
        <dbReference type="ARBA" id="ARBA00022801"/>
    </source>
</evidence>
<dbReference type="CDD" id="cd11377">
    <property type="entry name" value="Pro-peptidase_S53"/>
    <property type="match status" value="1"/>
</dbReference>
<evidence type="ECO:0000256" key="1">
    <source>
        <dbReference type="ARBA" id="ARBA00001910"/>
    </source>
</evidence>
<keyword evidence="10 15" id="KW-0720">Serine protease</keyword>
<feature type="binding site" evidence="15">
    <location>
        <position position="1045"/>
    </location>
    <ligand>
        <name>Ca(2+)</name>
        <dbReference type="ChEBI" id="CHEBI:29108"/>
    </ligand>
</feature>
<evidence type="ECO:0000313" key="18">
    <source>
        <dbReference type="EMBL" id="KAJ3251326.1"/>
    </source>
</evidence>
<feature type="binding site" evidence="15">
    <location>
        <position position="1066"/>
    </location>
    <ligand>
        <name>Ca(2+)</name>
        <dbReference type="ChEBI" id="CHEBI:29108"/>
    </ligand>
</feature>
<keyword evidence="6 15" id="KW-0645">Protease</keyword>
<dbReference type="SUPFAM" id="SSF53474">
    <property type="entry name" value="alpha/beta-Hydrolases"/>
    <property type="match status" value="1"/>
</dbReference>
<keyword evidence="9 15" id="KW-0378">Hydrolase</keyword>
<evidence type="ECO:0000256" key="12">
    <source>
        <dbReference type="ARBA" id="ARBA00023026"/>
    </source>
</evidence>
<evidence type="ECO:0000256" key="2">
    <source>
        <dbReference type="ARBA" id="ARBA00002451"/>
    </source>
</evidence>
<evidence type="ECO:0000256" key="7">
    <source>
        <dbReference type="ARBA" id="ARBA00022723"/>
    </source>
</evidence>
<dbReference type="InterPro" id="IPR050819">
    <property type="entry name" value="Tripeptidyl-peptidase_I"/>
</dbReference>
<dbReference type="GO" id="GO:0005576">
    <property type="term" value="C:extracellular region"/>
    <property type="evidence" value="ECO:0007669"/>
    <property type="project" value="UniProtKB-SubCell"/>
</dbReference>
<dbReference type="FunFam" id="3.40.50.200:FF:000015">
    <property type="entry name" value="Tripeptidyl peptidase A"/>
    <property type="match status" value="1"/>
</dbReference>
<dbReference type="Pfam" id="PF09286">
    <property type="entry name" value="Pro-kuma_activ"/>
    <property type="match status" value="1"/>
</dbReference>
<dbReference type="InterPro" id="IPR036852">
    <property type="entry name" value="Peptidase_S8/S53_dom_sf"/>
</dbReference>
<comment type="cofactor">
    <cofactor evidence="15">
        <name>Ca(2+)</name>
        <dbReference type="ChEBI" id="CHEBI:29108"/>
    </cofactor>
    <text evidence="15">Binds 1 Ca(2+) ion per subunit.</text>
</comment>
<dbReference type="GO" id="GO:0046872">
    <property type="term" value="F:metal ion binding"/>
    <property type="evidence" value="ECO:0007669"/>
    <property type="project" value="UniProtKB-UniRule"/>
</dbReference>
<dbReference type="Gene3D" id="3.40.50.200">
    <property type="entry name" value="Peptidase S8/S53 domain"/>
    <property type="match status" value="1"/>
</dbReference>
<comment type="caution">
    <text evidence="18">The sequence shown here is derived from an EMBL/GenBank/DDBJ whole genome shotgun (WGS) entry which is preliminary data.</text>
</comment>
<organism evidence="18 19">
    <name type="scientific">Boothiomyces macroporosus</name>
    <dbReference type="NCBI Taxonomy" id="261099"/>
    <lineage>
        <taxon>Eukaryota</taxon>
        <taxon>Fungi</taxon>
        <taxon>Fungi incertae sedis</taxon>
        <taxon>Chytridiomycota</taxon>
        <taxon>Chytridiomycota incertae sedis</taxon>
        <taxon>Chytridiomycetes</taxon>
        <taxon>Rhizophydiales</taxon>
        <taxon>Terramycetaceae</taxon>
        <taxon>Boothiomyces</taxon>
    </lineage>
</organism>
<keyword evidence="12" id="KW-0843">Virulence</keyword>
<proteinExistence type="predicted"/>
<dbReference type="GO" id="GO:0006508">
    <property type="term" value="P:proteolysis"/>
    <property type="evidence" value="ECO:0007669"/>
    <property type="project" value="UniProtKB-KW"/>
</dbReference>
<comment type="subcellular location">
    <subcellularLocation>
        <location evidence="3">Secreted</location>
        <location evidence="3">Extracellular space</location>
    </subcellularLocation>
</comment>
<keyword evidence="8 16" id="KW-0732">Signal</keyword>
<feature type="active site" description="Charge relay system" evidence="15">
    <location>
        <position position="800"/>
    </location>
</feature>
<evidence type="ECO:0000256" key="14">
    <source>
        <dbReference type="ARBA" id="ARBA00023180"/>
    </source>
</evidence>
<evidence type="ECO:0000256" key="16">
    <source>
        <dbReference type="SAM" id="SignalP"/>
    </source>
</evidence>
<sequence>MLGLLLSSVAAAATYLAPPDSKSGPEAVLVFIQGAQIPSTSYIDTVKAIQDASNFPIHAVLPEFFLDLALPIQSYLHKGIQDALNLAPSDLPVYIVGHSLGAAAAMEEATAYPDQYKACVIYGASVNRKYQYNFPMPVLAVNAELDGLQRVSRVGEAFFNYFDRNNTPIDADSVSSHPIVIIKGMSHIQYADGESVPITVSHLDLKPDINIAEAHQQTATVTSLFLCLQQQTCSDATDLIQLVQDTRAYLDPMLKAFEMEASPNLYTPCNSDKPSPHCPYYPAWPLQPNRQMSPDSNCICGVPFTNTAAHIMAGLDETKYPLINVDAIHDVSDTKPYHHAHIWSNCTTGALPCLMNSTTVSQVMYEEDSSDSGFPSASAYEIRVKMKARQIYKLFSSDPNVPLDSVDQGSICADINQASYDWALNAASKDVQDRFNQYGQPMVMQPDTAPILPIGPLFINSKLGFKDAKVNGKWELQVTSVGFKTPEDSFVTHLYPDSNGYHYCKVLSPARVMEWIHTDGLRKNKVAYATAMPNPSSNSFLIKDSIAVPSGWVQGNAPVDLEQTVDFGFGLTQSNMDLLVAKLYEVSDPSHPNYGKHLSKEQVDALTAPLPETVKAVTDWLAENGVTESDINFNSGKDWLHVKLPLSKAQQLLQANYQSFTHPESGKTVIRTTKYSLPQKVHSHIDLIKPTTLFGARPKQLTTRPGKVHSKRDASSDCANGVTPTCLKSLYNVGTYKPTNQNNVIGVTAYGGQYASTSDLQQFTKSFASSARNAKFTFVSINGGQNVDDPSQGGVEAELDIETTVGLTWPTKNLFYSTGDGDNSIQYFHQPDDWALALIDKPNSELPQVVSTSYGDDEPNFPADFAVRACNDFAKLGARGISLIFASGDGGVNGGHGQSQCQDANGNTVFVPVFPATCPYITSVGATTSVPETAAQLSSGGFSNYFTRPSYQDSAVDSYLNFLGSTYQGYYNSSGRAFPDVSAQGQNYQIVSGGQVQGVDGTSCSSPAFASIISLINDNLLNKGKSALGFLNPWLYSKGYQGLNDVTSGNNPGCNLDGFSATQGYDPVTGLGTPDFKKLLDLV</sequence>
<feature type="signal peptide" evidence="16">
    <location>
        <begin position="1"/>
        <end position="16"/>
    </location>
</feature>
<dbReference type="PROSITE" id="PS51695">
    <property type="entry name" value="SEDOLISIN"/>
    <property type="match status" value="1"/>
</dbReference>
<evidence type="ECO:0000313" key="19">
    <source>
        <dbReference type="Proteomes" id="UP001210925"/>
    </source>
</evidence>
<feature type="chain" id="PRO_5042062772" description="tripeptidyl-peptidase II" evidence="16">
    <location>
        <begin position="17"/>
        <end position="1083"/>
    </location>
</feature>
<dbReference type="InterPro" id="IPR015366">
    <property type="entry name" value="S53_propep"/>
</dbReference>
<dbReference type="Pfam" id="PF00082">
    <property type="entry name" value="Peptidase_S8"/>
    <property type="match status" value="1"/>
</dbReference>
<evidence type="ECO:0000256" key="6">
    <source>
        <dbReference type="ARBA" id="ARBA00022670"/>
    </source>
</evidence>
<evidence type="ECO:0000256" key="5">
    <source>
        <dbReference type="ARBA" id="ARBA00022525"/>
    </source>
</evidence>
<feature type="binding site" evidence="15">
    <location>
        <position position="1064"/>
    </location>
    <ligand>
        <name>Ca(2+)</name>
        <dbReference type="ChEBI" id="CHEBI:29108"/>
    </ligand>
</feature>
<dbReference type="SMART" id="SM00944">
    <property type="entry name" value="Pro-kuma_activ"/>
    <property type="match status" value="1"/>
</dbReference>
<dbReference type="EC" id="3.4.14.10" evidence="4"/>
<dbReference type="Proteomes" id="UP001210925">
    <property type="component" value="Unassembled WGS sequence"/>
</dbReference>
<dbReference type="PANTHER" id="PTHR14218:SF15">
    <property type="entry name" value="TRIPEPTIDYL-PEPTIDASE 1"/>
    <property type="match status" value="1"/>
</dbReference>
<dbReference type="SUPFAM" id="SSF54897">
    <property type="entry name" value="Protease propeptides/inhibitors"/>
    <property type="match status" value="1"/>
</dbReference>
<keyword evidence="14" id="KW-0325">Glycoprotein</keyword>
<keyword evidence="5" id="KW-0964">Secreted</keyword>
<dbReference type="PANTHER" id="PTHR14218">
    <property type="entry name" value="PROTEASE S8 TRIPEPTIDYL PEPTIDASE I CLN2"/>
    <property type="match status" value="1"/>
</dbReference>
<name>A0AAD5Y006_9FUNG</name>
<keyword evidence="11 15" id="KW-0106">Calcium</keyword>
<dbReference type="InterPro" id="IPR029058">
    <property type="entry name" value="AB_hydrolase_fold"/>
</dbReference>
<keyword evidence="13" id="KW-0865">Zymogen</keyword>
<protein>
    <recommendedName>
        <fullName evidence="4">tripeptidyl-peptidase II</fullName>
        <ecNumber evidence="4">3.4.14.10</ecNumber>
    </recommendedName>
</protein>
<dbReference type="CDD" id="cd04056">
    <property type="entry name" value="Peptidases_S53"/>
    <property type="match status" value="1"/>
</dbReference>
<gene>
    <name evidence="18" type="ORF">HK103_002451</name>
</gene>
<accession>A0AAD5Y006</accession>
<dbReference type="SUPFAM" id="SSF52743">
    <property type="entry name" value="Subtilisin-like"/>
    <property type="match status" value="1"/>
</dbReference>
<evidence type="ECO:0000256" key="8">
    <source>
        <dbReference type="ARBA" id="ARBA00022729"/>
    </source>
</evidence>
<dbReference type="GO" id="GO:0004252">
    <property type="term" value="F:serine-type endopeptidase activity"/>
    <property type="evidence" value="ECO:0007669"/>
    <property type="project" value="UniProtKB-UniRule"/>
</dbReference>
<evidence type="ECO:0000256" key="3">
    <source>
        <dbReference type="ARBA" id="ARBA00004239"/>
    </source>
</evidence>
<feature type="domain" description="Peptidase S53" evidence="17">
    <location>
        <begin position="721"/>
        <end position="1083"/>
    </location>
</feature>
<comment type="catalytic activity">
    <reaction evidence="1">
        <text>Release of an N-terminal tripeptide from a polypeptide.</text>
        <dbReference type="EC" id="3.4.14.10"/>
    </reaction>
</comment>
<keyword evidence="19" id="KW-1185">Reference proteome</keyword>
<comment type="function">
    <text evidence="2">Secreted tripeptidyl-peptidase which degrades proteins at acidic pHs and is involved in virulence.</text>
</comment>
<feature type="active site" description="Charge relay system" evidence="15">
    <location>
        <position position="1003"/>
    </location>
</feature>
<evidence type="ECO:0000256" key="13">
    <source>
        <dbReference type="ARBA" id="ARBA00023145"/>
    </source>
</evidence>
<evidence type="ECO:0000259" key="17">
    <source>
        <dbReference type="PROSITE" id="PS51695"/>
    </source>
</evidence>
<evidence type="ECO:0000256" key="15">
    <source>
        <dbReference type="PROSITE-ProRule" id="PRU01032"/>
    </source>
</evidence>
<feature type="active site" description="Charge relay system" evidence="15">
    <location>
        <position position="796"/>
    </location>
</feature>
<evidence type="ECO:0000256" key="10">
    <source>
        <dbReference type="ARBA" id="ARBA00022825"/>
    </source>
</evidence>
<dbReference type="GO" id="GO:0008240">
    <property type="term" value="F:tripeptidyl-peptidase activity"/>
    <property type="evidence" value="ECO:0007669"/>
    <property type="project" value="UniProtKB-EC"/>
</dbReference>